<dbReference type="Pfam" id="PF07332">
    <property type="entry name" value="Phage_holin_3_6"/>
    <property type="match status" value="1"/>
</dbReference>
<gene>
    <name evidence="3" type="ORF">GCM10009784_30590</name>
</gene>
<protein>
    <recommendedName>
        <fullName evidence="5">Superfamily III holin-X</fullName>
    </recommendedName>
</protein>
<comment type="caution">
    <text evidence="3">The sequence shown here is derived from an EMBL/GenBank/DDBJ whole genome shotgun (WGS) entry which is preliminary data.</text>
</comment>
<feature type="compositionally biased region" description="Basic and acidic residues" evidence="1">
    <location>
        <begin position="151"/>
        <end position="168"/>
    </location>
</feature>
<keyword evidence="2" id="KW-1133">Transmembrane helix</keyword>
<evidence type="ECO:0000313" key="3">
    <source>
        <dbReference type="EMBL" id="GAA2177968.1"/>
    </source>
</evidence>
<reference evidence="3 4" key="1">
    <citation type="journal article" date="2019" name="Int. J. Syst. Evol. Microbiol.">
        <title>The Global Catalogue of Microorganisms (GCM) 10K type strain sequencing project: providing services to taxonomists for standard genome sequencing and annotation.</title>
        <authorList>
            <consortium name="The Broad Institute Genomics Platform"/>
            <consortium name="The Broad Institute Genome Sequencing Center for Infectious Disease"/>
            <person name="Wu L."/>
            <person name="Ma J."/>
        </authorList>
    </citation>
    <scope>NUCLEOTIDE SEQUENCE [LARGE SCALE GENOMIC DNA]</scope>
    <source>
        <strain evidence="3 4">JCM 14917</strain>
    </source>
</reference>
<feature type="region of interest" description="Disordered" evidence="1">
    <location>
        <begin position="149"/>
        <end position="256"/>
    </location>
</feature>
<feature type="compositionally biased region" description="Low complexity" evidence="1">
    <location>
        <begin position="215"/>
        <end position="226"/>
    </location>
</feature>
<evidence type="ECO:0000256" key="1">
    <source>
        <dbReference type="SAM" id="MobiDB-lite"/>
    </source>
</evidence>
<keyword evidence="4" id="KW-1185">Reference proteome</keyword>
<dbReference type="Proteomes" id="UP001500974">
    <property type="component" value="Unassembled WGS sequence"/>
</dbReference>
<dbReference type="EMBL" id="BAAAON010000010">
    <property type="protein sequence ID" value="GAA2177968.1"/>
    <property type="molecule type" value="Genomic_DNA"/>
</dbReference>
<dbReference type="InterPro" id="IPR009937">
    <property type="entry name" value="Phage_holin_3_6"/>
</dbReference>
<keyword evidence="2" id="KW-0472">Membrane</keyword>
<feature type="compositionally biased region" description="Polar residues" evidence="1">
    <location>
        <begin position="234"/>
        <end position="256"/>
    </location>
</feature>
<feature type="transmembrane region" description="Helical" evidence="2">
    <location>
        <begin position="92"/>
        <end position="114"/>
    </location>
</feature>
<feature type="transmembrane region" description="Helical" evidence="2">
    <location>
        <begin position="56"/>
        <end position="86"/>
    </location>
</feature>
<keyword evidence="2" id="KW-0812">Transmembrane</keyword>
<evidence type="ECO:0008006" key="5">
    <source>
        <dbReference type="Google" id="ProtNLM"/>
    </source>
</evidence>
<proteinExistence type="predicted"/>
<accession>A0ABN3B0T5</accession>
<feature type="compositionally biased region" description="Basic and acidic residues" evidence="1">
    <location>
        <begin position="189"/>
        <end position="211"/>
    </location>
</feature>
<evidence type="ECO:0000256" key="2">
    <source>
        <dbReference type="SAM" id="Phobius"/>
    </source>
</evidence>
<sequence>MGAGHMDSSTSTRVNRAGGKPSVIGLIRLLLRLTPRQLGDEVSLAREQLKQKGITAGIAAAFFVVALVFVAFLAVALIVAAIMGLATVMPPWLAALCFAALFLIIAAIAALMGLSRFKKALPLLPEDAIRGIKYDIGVLKEGRKFNPATLDVKKPKEEKKPKHKETGEPKPPAPSYAELRSRSGRRRDHIAETRDDLGRGLDFKSQVDHTKSRARTAAAQAKSSAVHAREAQRTRSGSTRVTHTPGSSAPARHNQTLADRWKPLSVVAASAAAIAVMVRRLVAK</sequence>
<name>A0ABN3B0T5_9MICC</name>
<dbReference type="RefSeq" id="WP_235563272.1">
    <property type="nucleotide sequence ID" value="NZ_BAAAON010000010.1"/>
</dbReference>
<evidence type="ECO:0000313" key="4">
    <source>
        <dbReference type="Proteomes" id="UP001500974"/>
    </source>
</evidence>
<organism evidence="3 4">
    <name type="scientific">Arthrobacter parietis</name>
    <dbReference type="NCBI Taxonomy" id="271434"/>
    <lineage>
        <taxon>Bacteria</taxon>
        <taxon>Bacillati</taxon>
        <taxon>Actinomycetota</taxon>
        <taxon>Actinomycetes</taxon>
        <taxon>Micrococcales</taxon>
        <taxon>Micrococcaceae</taxon>
        <taxon>Arthrobacter</taxon>
    </lineage>
</organism>